<dbReference type="Pfam" id="PF20684">
    <property type="entry name" value="Fung_rhodopsin"/>
    <property type="match status" value="1"/>
</dbReference>
<feature type="transmembrane region" description="Helical" evidence="7">
    <location>
        <begin position="137"/>
        <end position="159"/>
    </location>
</feature>
<keyword evidence="10" id="KW-1185">Reference proteome</keyword>
<feature type="transmembrane region" description="Helical" evidence="7">
    <location>
        <begin position="219"/>
        <end position="237"/>
    </location>
</feature>
<reference evidence="10" key="1">
    <citation type="journal article" date="2020" name="Stud. Mycol.">
        <title>101 Dothideomycetes genomes: A test case for predicting lifestyles and emergence of pathogens.</title>
        <authorList>
            <person name="Haridas S."/>
            <person name="Albert R."/>
            <person name="Binder M."/>
            <person name="Bloem J."/>
            <person name="LaButti K."/>
            <person name="Salamov A."/>
            <person name="Andreopoulos B."/>
            <person name="Baker S."/>
            <person name="Barry K."/>
            <person name="Bills G."/>
            <person name="Bluhm B."/>
            <person name="Cannon C."/>
            <person name="Castanera R."/>
            <person name="Culley D."/>
            <person name="Daum C."/>
            <person name="Ezra D."/>
            <person name="Gonzalez J."/>
            <person name="Henrissat B."/>
            <person name="Kuo A."/>
            <person name="Liang C."/>
            <person name="Lipzen A."/>
            <person name="Lutzoni F."/>
            <person name="Magnuson J."/>
            <person name="Mondo S."/>
            <person name="Nolan M."/>
            <person name="Ohm R."/>
            <person name="Pangilinan J."/>
            <person name="Park H.-J."/>
            <person name="Ramirez L."/>
            <person name="Alfaro M."/>
            <person name="Sun H."/>
            <person name="Tritt A."/>
            <person name="Yoshinaga Y."/>
            <person name="Zwiers L.-H."/>
            <person name="Turgeon B."/>
            <person name="Goodwin S."/>
            <person name="Spatafora J."/>
            <person name="Crous P."/>
            <person name="Grigoriev I."/>
        </authorList>
    </citation>
    <scope>NUCLEOTIDE SEQUENCE [LARGE SCALE GENOMIC DNA]</scope>
    <source>
        <strain evidence="10">CECT 20119</strain>
    </source>
</reference>
<feature type="domain" description="Rhodopsin" evidence="8">
    <location>
        <begin position="36"/>
        <end position="277"/>
    </location>
</feature>
<feature type="transmembrane region" description="Helical" evidence="7">
    <location>
        <begin position="53"/>
        <end position="70"/>
    </location>
</feature>
<organism evidence="9 10">
    <name type="scientific">Elsinoe ampelina</name>
    <dbReference type="NCBI Taxonomy" id="302913"/>
    <lineage>
        <taxon>Eukaryota</taxon>
        <taxon>Fungi</taxon>
        <taxon>Dikarya</taxon>
        <taxon>Ascomycota</taxon>
        <taxon>Pezizomycotina</taxon>
        <taxon>Dothideomycetes</taxon>
        <taxon>Dothideomycetidae</taxon>
        <taxon>Myriangiales</taxon>
        <taxon>Elsinoaceae</taxon>
        <taxon>Elsinoe</taxon>
    </lineage>
</organism>
<evidence type="ECO:0000313" key="9">
    <source>
        <dbReference type="EMBL" id="KAF2222294.1"/>
    </source>
</evidence>
<feature type="compositionally biased region" description="Polar residues" evidence="6">
    <location>
        <begin position="335"/>
        <end position="354"/>
    </location>
</feature>
<dbReference type="PANTHER" id="PTHR33048">
    <property type="entry name" value="PTH11-LIKE INTEGRAL MEMBRANE PROTEIN (AFU_ORTHOLOGUE AFUA_5G11245)"/>
    <property type="match status" value="1"/>
</dbReference>
<dbReference type="PANTHER" id="PTHR33048:SF146">
    <property type="entry name" value="INTEGRAL MEMBRANE PROTEIN"/>
    <property type="match status" value="1"/>
</dbReference>
<feature type="region of interest" description="Disordered" evidence="6">
    <location>
        <begin position="327"/>
        <end position="354"/>
    </location>
</feature>
<evidence type="ECO:0000256" key="6">
    <source>
        <dbReference type="SAM" id="MobiDB-lite"/>
    </source>
</evidence>
<name>A0A6A6G9D1_9PEZI</name>
<keyword evidence="2 7" id="KW-0812">Transmembrane</keyword>
<keyword evidence="3 7" id="KW-1133">Transmembrane helix</keyword>
<feature type="region of interest" description="Disordered" evidence="6">
    <location>
        <begin position="289"/>
        <end position="308"/>
    </location>
</feature>
<dbReference type="Proteomes" id="UP000799538">
    <property type="component" value="Unassembled WGS sequence"/>
</dbReference>
<evidence type="ECO:0000256" key="3">
    <source>
        <dbReference type="ARBA" id="ARBA00022989"/>
    </source>
</evidence>
<evidence type="ECO:0000256" key="1">
    <source>
        <dbReference type="ARBA" id="ARBA00004141"/>
    </source>
</evidence>
<feature type="transmembrane region" description="Helical" evidence="7">
    <location>
        <begin position="20"/>
        <end position="41"/>
    </location>
</feature>
<proteinExistence type="inferred from homology"/>
<evidence type="ECO:0000313" key="10">
    <source>
        <dbReference type="Proteomes" id="UP000799538"/>
    </source>
</evidence>
<feature type="transmembrane region" description="Helical" evidence="7">
    <location>
        <begin position="108"/>
        <end position="125"/>
    </location>
</feature>
<evidence type="ECO:0000256" key="4">
    <source>
        <dbReference type="ARBA" id="ARBA00023136"/>
    </source>
</evidence>
<gene>
    <name evidence="9" type="ORF">BDZ85DRAFT_263403</name>
</gene>
<dbReference type="InterPro" id="IPR052337">
    <property type="entry name" value="SAT4-like"/>
</dbReference>
<dbReference type="InterPro" id="IPR049326">
    <property type="entry name" value="Rhodopsin_dom_fungi"/>
</dbReference>
<accession>A0A6A6G9D1</accession>
<protein>
    <recommendedName>
        <fullName evidence="8">Rhodopsin domain-containing protein</fullName>
    </recommendedName>
</protein>
<comment type="subcellular location">
    <subcellularLocation>
        <location evidence="1">Membrane</location>
        <topology evidence="1">Multi-pass membrane protein</topology>
    </subcellularLocation>
</comment>
<evidence type="ECO:0000256" key="7">
    <source>
        <dbReference type="SAM" id="Phobius"/>
    </source>
</evidence>
<feature type="transmembrane region" description="Helical" evidence="7">
    <location>
        <begin position="257"/>
        <end position="278"/>
    </location>
</feature>
<dbReference type="GO" id="GO:0016020">
    <property type="term" value="C:membrane"/>
    <property type="evidence" value="ECO:0007669"/>
    <property type="project" value="UniProtKB-SubCell"/>
</dbReference>
<sequence>MSSPIALFQGSYVTQNNLMATGIAMIVVTSLVVATRMALTLFQHKSLKWDDGWLLAGYIFYMGMVIMYLVKAEPIFHFWGFIDGTRGPYATIMLDDVTMRRVSFSANLLFYSALWSVKFSLLAFYKQLMARLKAYIRAWWVVLTLTAIFYFTAIFISLFSCSLPQNQMKSGGCQRPRDFQGVAAALWFGYAVDVVTDLAIMLLPLGLIRKAQMPLRQKFSIGFVICLVAVCITVATIRVIELGRTITRYTQPSATWLALWGTIEASLAVIIGSSPGLYRGGKYAHKSYLSSRSRSSNPYPHSDSPMVEAGRYRHVDMAPYVAAKRTTMRAEHNASHSGSPANTDSRFSNDSTTSQDGFAKRVYDDAAIAVHKTLSVKSRNRDSDSIRDYPDPTLPLPVDWEDPRYIGYSSPTANRYG</sequence>
<dbReference type="OrthoDB" id="444631at2759"/>
<dbReference type="EMBL" id="ML992508">
    <property type="protein sequence ID" value="KAF2222294.1"/>
    <property type="molecule type" value="Genomic_DNA"/>
</dbReference>
<evidence type="ECO:0000259" key="8">
    <source>
        <dbReference type="Pfam" id="PF20684"/>
    </source>
</evidence>
<evidence type="ECO:0000256" key="2">
    <source>
        <dbReference type="ARBA" id="ARBA00022692"/>
    </source>
</evidence>
<keyword evidence="4 7" id="KW-0472">Membrane</keyword>
<dbReference type="AlphaFoldDB" id="A0A6A6G9D1"/>
<comment type="similarity">
    <text evidence="5">Belongs to the SAT4 family.</text>
</comment>
<evidence type="ECO:0000256" key="5">
    <source>
        <dbReference type="ARBA" id="ARBA00038359"/>
    </source>
</evidence>
<feature type="transmembrane region" description="Helical" evidence="7">
    <location>
        <begin position="179"/>
        <end position="207"/>
    </location>
</feature>